<dbReference type="AlphaFoldDB" id="A0A3M7SGU0"/>
<gene>
    <name evidence="1" type="ORF">BpHYR1_034684</name>
</gene>
<accession>A0A3M7SGU0</accession>
<evidence type="ECO:0000313" key="2">
    <source>
        <dbReference type="Proteomes" id="UP000276133"/>
    </source>
</evidence>
<name>A0A3M7SGU0_BRAPC</name>
<dbReference type="Proteomes" id="UP000276133">
    <property type="component" value="Unassembled WGS sequence"/>
</dbReference>
<keyword evidence="2" id="KW-1185">Reference proteome</keyword>
<organism evidence="1 2">
    <name type="scientific">Brachionus plicatilis</name>
    <name type="common">Marine rotifer</name>
    <name type="synonym">Brachionus muelleri</name>
    <dbReference type="NCBI Taxonomy" id="10195"/>
    <lineage>
        <taxon>Eukaryota</taxon>
        <taxon>Metazoa</taxon>
        <taxon>Spiralia</taxon>
        <taxon>Gnathifera</taxon>
        <taxon>Rotifera</taxon>
        <taxon>Eurotatoria</taxon>
        <taxon>Monogononta</taxon>
        <taxon>Pseudotrocha</taxon>
        <taxon>Ploima</taxon>
        <taxon>Brachionidae</taxon>
        <taxon>Brachionus</taxon>
    </lineage>
</organism>
<comment type="caution">
    <text evidence="1">The sequence shown here is derived from an EMBL/GenBank/DDBJ whole genome shotgun (WGS) entry which is preliminary data.</text>
</comment>
<evidence type="ECO:0000313" key="1">
    <source>
        <dbReference type="EMBL" id="RNA35094.1"/>
    </source>
</evidence>
<reference evidence="1 2" key="1">
    <citation type="journal article" date="2018" name="Sci. Rep.">
        <title>Genomic signatures of local adaptation to the degree of environmental predictability in rotifers.</title>
        <authorList>
            <person name="Franch-Gras L."/>
            <person name="Hahn C."/>
            <person name="Garcia-Roger E.M."/>
            <person name="Carmona M.J."/>
            <person name="Serra M."/>
            <person name="Gomez A."/>
        </authorList>
    </citation>
    <scope>NUCLEOTIDE SEQUENCE [LARGE SCALE GENOMIC DNA]</scope>
    <source>
        <strain evidence="1">HYR1</strain>
    </source>
</reference>
<dbReference type="EMBL" id="REGN01001373">
    <property type="protein sequence ID" value="RNA35094.1"/>
    <property type="molecule type" value="Genomic_DNA"/>
</dbReference>
<sequence>MQNRISERLFKLLNYFVCFYSNRDTFLNREDPKKSHKDDLLTSVIIWNSLGNAYSLNTESINNFKSSKNPKFMHQNFISLEKASYFGKGEPQKTEKPHRMYFFSLEVTLVN</sequence>
<proteinExistence type="predicted"/>
<protein>
    <submittedName>
        <fullName evidence="1">Uncharacterized protein</fullName>
    </submittedName>
</protein>